<feature type="modified residue" description="2-(S-cysteinyl)pyruvic acid O-phosphothioketal" evidence="12">
    <location>
        <position position="116"/>
    </location>
</feature>
<evidence type="ECO:0000256" key="3">
    <source>
        <dbReference type="ARBA" id="ARBA00022490"/>
    </source>
</evidence>
<comment type="caution">
    <text evidence="12">Lacks conserved residue(s) required for the propagation of feature annotation.</text>
</comment>
<dbReference type="PANTHER" id="PTHR43783:SF1">
    <property type="entry name" value="UDP-N-ACETYLGLUCOSAMINE 1-CARBOXYVINYLTRANSFERASE"/>
    <property type="match status" value="1"/>
</dbReference>
<dbReference type="InterPro" id="IPR036968">
    <property type="entry name" value="Enolpyruvate_Tfrase_sf"/>
</dbReference>
<dbReference type="InterPro" id="IPR001986">
    <property type="entry name" value="Enolpyruvate_Tfrase_dom"/>
</dbReference>
<evidence type="ECO:0000256" key="6">
    <source>
        <dbReference type="ARBA" id="ARBA00022960"/>
    </source>
</evidence>
<evidence type="ECO:0000313" key="14">
    <source>
        <dbReference type="EMBL" id="PIP41467.1"/>
    </source>
</evidence>
<comment type="similarity">
    <text evidence="10 12">Belongs to the EPSP synthase family. MurA subfamily.</text>
</comment>
<dbReference type="UniPathway" id="UPA00219"/>
<dbReference type="InterPro" id="IPR013792">
    <property type="entry name" value="RNA3'P_cycl/enolpyr_Trfase_a/b"/>
</dbReference>
<keyword evidence="7 12" id="KW-0573">Peptidoglycan synthesis</keyword>
<comment type="catalytic activity">
    <reaction evidence="11 12">
        <text>phosphoenolpyruvate + UDP-N-acetyl-alpha-D-glucosamine = UDP-N-acetyl-3-O-(1-carboxyvinyl)-alpha-D-glucosamine + phosphate</text>
        <dbReference type="Rhea" id="RHEA:18681"/>
        <dbReference type="ChEBI" id="CHEBI:43474"/>
        <dbReference type="ChEBI" id="CHEBI:57705"/>
        <dbReference type="ChEBI" id="CHEBI:58702"/>
        <dbReference type="ChEBI" id="CHEBI:68483"/>
        <dbReference type="EC" id="2.5.1.7"/>
    </reaction>
</comment>
<dbReference type="InterPro" id="IPR005750">
    <property type="entry name" value="UDP_GlcNAc_COvinyl_MurA"/>
</dbReference>
<keyword evidence="8 12" id="KW-0131">Cell cycle</keyword>
<keyword evidence="9 12" id="KW-0961">Cell wall biogenesis/degradation</keyword>
<dbReference type="EC" id="2.5.1.7" evidence="12"/>
<feature type="domain" description="Enolpyruvate transferase" evidence="13">
    <location>
        <begin position="7"/>
        <end position="406"/>
    </location>
</feature>
<name>A0A2H0A7Q9_9BACT</name>
<dbReference type="NCBIfam" id="NF006873">
    <property type="entry name" value="PRK09369.1"/>
    <property type="match status" value="1"/>
</dbReference>
<evidence type="ECO:0000256" key="10">
    <source>
        <dbReference type="ARBA" id="ARBA00038367"/>
    </source>
</evidence>
<evidence type="ECO:0000256" key="11">
    <source>
        <dbReference type="ARBA" id="ARBA00047527"/>
    </source>
</evidence>
<dbReference type="GO" id="GO:0071555">
    <property type="term" value="P:cell wall organization"/>
    <property type="evidence" value="ECO:0007669"/>
    <property type="project" value="UniProtKB-KW"/>
</dbReference>
<feature type="active site" description="Proton donor" evidence="12">
    <location>
        <position position="116"/>
    </location>
</feature>
<dbReference type="InterPro" id="IPR050068">
    <property type="entry name" value="MurA_subfamily"/>
</dbReference>
<proteinExistence type="inferred from homology"/>
<comment type="function">
    <text evidence="12">Cell wall formation. Adds enolpyruvyl to UDP-N-acetylglucosamine.</text>
</comment>
<reference evidence="14 15" key="1">
    <citation type="submission" date="2017-09" db="EMBL/GenBank/DDBJ databases">
        <title>Depth-based differentiation of microbial function through sediment-hosted aquifers and enrichment of novel symbionts in the deep terrestrial subsurface.</title>
        <authorList>
            <person name="Probst A.J."/>
            <person name="Ladd B."/>
            <person name="Jarett J.K."/>
            <person name="Geller-Mcgrath D.E."/>
            <person name="Sieber C.M."/>
            <person name="Emerson J.B."/>
            <person name="Anantharaman K."/>
            <person name="Thomas B.C."/>
            <person name="Malmstrom R."/>
            <person name="Stieglmeier M."/>
            <person name="Klingl A."/>
            <person name="Woyke T."/>
            <person name="Ryan C.M."/>
            <person name="Banfield J.F."/>
        </authorList>
    </citation>
    <scope>NUCLEOTIDE SEQUENCE [LARGE SCALE GENOMIC DNA]</scope>
    <source>
        <strain evidence="14">CG23_combo_of_CG06-09_8_20_14_all_40_23</strain>
    </source>
</reference>
<evidence type="ECO:0000256" key="7">
    <source>
        <dbReference type="ARBA" id="ARBA00022984"/>
    </source>
</evidence>
<evidence type="ECO:0000256" key="1">
    <source>
        <dbReference type="ARBA" id="ARBA00004496"/>
    </source>
</evidence>
<dbReference type="HAMAP" id="MF_00111">
    <property type="entry name" value="MurA"/>
    <property type="match status" value="1"/>
</dbReference>
<evidence type="ECO:0000256" key="12">
    <source>
        <dbReference type="HAMAP-Rule" id="MF_00111"/>
    </source>
</evidence>
<dbReference type="Pfam" id="PF00275">
    <property type="entry name" value="EPSP_synthase"/>
    <property type="match status" value="1"/>
</dbReference>
<dbReference type="GO" id="GO:0019277">
    <property type="term" value="P:UDP-N-acetylgalactosamine biosynthetic process"/>
    <property type="evidence" value="ECO:0007669"/>
    <property type="project" value="InterPro"/>
</dbReference>
<evidence type="ECO:0000259" key="13">
    <source>
        <dbReference type="Pfam" id="PF00275"/>
    </source>
</evidence>
<feature type="binding site" evidence="12">
    <location>
        <position position="92"/>
    </location>
    <ligand>
        <name>UDP-N-acetyl-alpha-D-glucosamine</name>
        <dbReference type="ChEBI" id="CHEBI:57705"/>
    </ligand>
</feature>
<feature type="binding site" evidence="12">
    <location>
        <position position="327"/>
    </location>
    <ligand>
        <name>UDP-N-acetyl-alpha-D-glucosamine</name>
        <dbReference type="ChEBI" id="CHEBI:57705"/>
    </ligand>
</feature>
<evidence type="ECO:0000256" key="4">
    <source>
        <dbReference type="ARBA" id="ARBA00022618"/>
    </source>
</evidence>
<dbReference type="PANTHER" id="PTHR43783">
    <property type="entry name" value="UDP-N-ACETYLGLUCOSAMINE 1-CARBOXYVINYLTRANSFERASE"/>
    <property type="match status" value="1"/>
</dbReference>
<evidence type="ECO:0000256" key="5">
    <source>
        <dbReference type="ARBA" id="ARBA00022679"/>
    </source>
</evidence>
<feature type="binding site" evidence="12">
    <location>
        <position position="305"/>
    </location>
    <ligand>
        <name>UDP-N-acetyl-alpha-D-glucosamine</name>
        <dbReference type="ChEBI" id="CHEBI:57705"/>
    </ligand>
</feature>
<evidence type="ECO:0000256" key="9">
    <source>
        <dbReference type="ARBA" id="ARBA00023316"/>
    </source>
</evidence>
<comment type="pathway">
    <text evidence="2 12">Cell wall biogenesis; peptidoglycan biosynthesis.</text>
</comment>
<dbReference type="AlphaFoldDB" id="A0A2H0A7Q9"/>
<evidence type="ECO:0000256" key="8">
    <source>
        <dbReference type="ARBA" id="ARBA00023306"/>
    </source>
</evidence>
<keyword evidence="6 12" id="KW-0133">Cell shape</keyword>
<dbReference type="GO" id="GO:0008760">
    <property type="term" value="F:UDP-N-acetylglucosamine 1-carboxyvinyltransferase activity"/>
    <property type="evidence" value="ECO:0007669"/>
    <property type="project" value="UniProtKB-UniRule"/>
</dbReference>
<dbReference type="Proteomes" id="UP000231067">
    <property type="component" value="Unassembled WGS sequence"/>
</dbReference>
<dbReference type="SUPFAM" id="SSF55205">
    <property type="entry name" value="EPT/RTPC-like"/>
    <property type="match status" value="1"/>
</dbReference>
<dbReference type="FunFam" id="3.65.10.10:FF:000001">
    <property type="entry name" value="UDP-N-acetylglucosamine 1-carboxyvinyltransferase"/>
    <property type="match status" value="1"/>
</dbReference>
<dbReference type="GO" id="GO:0008360">
    <property type="term" value="P:regulation of cell shape"/>
    <property type="evidence" value="ECO:0007669"/>
    <property type="project" value="UniProtKB-KW"/>
</dbReference>
<dbReference type="GO" id="GO:0051301">
    <property type="term" value="P:cell division"/>
    <property type="evidence" value="ECO:0007669"/>
    <property type="project" value="UniProtKB-KW"/>
</dbReference>
<evidence type="ECO:0000256" key="2">
    <source>
        <dbReference type="ARBA" id="ARBA00004752"/>
    </source>
</evidence>
<keyword evidence="3 12" id="KW-0963">Cytoplasm</keyword>
<keyword evidence="12" id="KW-0670">Pyruvate</keyword>
<dbReference type="GO" id="GO:0005737">
    <property type="term" value="C:cytoplasm"/>
    <property type="evidence" value="ECO:0007669"/>
    <property type="project" value="UniProtKB-SubCell"/>
</dbReference>
<dbReference type="GO" id="GO:0009252">
    <property type="term" value="P:peptidoglycan biosynthetic process"/>
    <property type="evidence" value="ECO:0007669"/>
    <property type="project" value="UniProtKB-UniRule"/>
</dbReference>
<keyword evidence="4 12" id="KW-0132">Cell division</keyword>
<accession>A0A2H0A7Q9</accession>
<dbReference type="CDD" id="cd01555">
    <property type="entry name" value="UdpNAET"/>
    <property type="match status" value="1"/>
</dbReference>
<organism evidence="14 15">
    <name type="scientific">Candidatus Desantisbacteria bacterium CG23_combo_of_CG06-09_8_20_14_all_40_23</name>
    <dbReference type="NCBI Taxonomy" id="1974550"/>
    <lineage>
        <taxon>Bacteria</taxon>
        <taxon>Candidatus Desantisiibacteriota</taxon>
    </lineage>
</organism>
<feature type="binding site" evidence="12">
    <location>
        <begin position="22"/>
        <end position="23"/>
    </location>
    <ligand>
        <name>phosphoenolpyruvate</name>
        <dbReference type="ChEBI" id="CHEBI:58702"/>
    </ligand>
</feature>
<gene>
    <name evidence="12 14" type="primary">murA</name>
    <name evidence="14" type="ORF">COX18_03205</name>
</gene>
<keyword evidence="5 12" id="KW-0808">Transferase</keyword>
<dbReference type="NCBIfam" id="TIGR01072">
    <property type="entry name" value="murA"/>
    <property type="match status" value="1"/>
</dbReference>
<comment type="caution">
    <text evidence="14">The sequence shown here is derived from an EMBL/GenBank/DDBJ whole genome shotgun (WGS) entry which is preliminary data.</text>
</comment>
<comment type="subcellular location">
    <subcellularLocation>
        <location evidence="1 12">Cytoplasm</location>
    </subcellularLocation>
</comment>
<protein>
    <recommendedName>
        <fullName evidence="12">UDP-N-acetylglucosamine 1-carboxyvinyltransferase</fullName>
        <ecNumber evidence="12">2.5.1.7</ecNumber>
    </recommendedName>
    <alternativeName>
        <fullName evidence="12">Enoylpyruvate transferase</fullName>
    </alternativeName>
    <alternativeName>
        <fullName evidence="12">UDP-N-acetylglucosamine enolpyruvyl transferase</fullName>
        <shortName evidence="12">EPT</shortName>
    </alternativeName>
</protein>
<dbReference type="Gene3D" id="3.65.10.10">
    <property type="entry name" value="Enolpyruvate transferase domain"/>
    <property type="match status" value="2"/>
</dbReference>
<evidence type="ECO:0000313" key="15">
    <source>
        <dbReference type="Proteomes" id="UP000231067"/>
    </source>
</evidence>
<sequence>MAKIVVSGGQTLTGSVDISGSKNAALPILAACLLIPGENVISNLPKLLDVKTMFEVLKCLGTRIRTENDCAWIDASDISHYDAPYKLVRQMRASVLVMGPLLARFGKAIVPLPGGCAIGLRPIDIHLKALEALGVNIIMHDGCVEATASKLQGQKIYLDFPSVGATEHIMTAASLAEGKTIIYDAAREPEIVDLANFLNKAGALISGAGTDKIEIIGVEQLNPVVDYKIIPDRIEAGTYMIAAAITKGNVLLRGCILSHLDAVITKFRDAGVTITEEPEGVRVEVLKELSSLSIKTMPYPGFPTDMQAQFMALMTTVPGISIIVESVFENRFMHVSELCRMGADIKVDGHTALVRGVSSLDGAPVVATDLRASVALILAGLIAKGKTKVSEIHYLDRGYEYIEDKLSRLGAVIKRVE</sequence>
<dbReference type="EMBL" id="PCSH01000060">
    <property type="protein sequence ID" value="PIP41467.1"/>
    <property type="molecule type" value="Genomic_DNA"/>
</dbReference>